<evidence type="ECO:0000313" key="2">
    <source>
        <dbReference type="EMBL" id="KAJ8776877.1"/>
    </source>
</evidence>
<dbReference type="Proteomes" id="UP001159641">
    <property type="component" value="Unassembled WGS sequence"/>
</dbReference>
<proteinExistence type="predicted"/>
<reference evidence="2 3" key="1">
    <citation type="submission" date="2022-11" db="EMBL/GenBank/DDBJ databases">
        <title>Whole genome sequence of Eschrichtius robustus ER-17-0199.</title>
        <authorList>
            <person name="Bruniche-Olsen A."/>
            <person name="Black A.N."/>
            <person name="Fields C.J."/>
            <person name="Walden K."/>
            <person name="Dewoody J.A."/>
        </authorList>
    </citation>
    <scope>NUCLEOTIDE SEQUENCE [LARGE SCALE GENOMIC DNA]</scope>
    <source>
        <strain evidence="2">ER-17-0199</strain>
        <tissue evidence="2">Blubber</tissue>
    </source>
</reference>
<keyword evidence="3" id="KW-1185">Reference proteome</keyword>
<evidence type="ECO:0000313" key="3">
    <source>
        <dbReference type="Proteomes" id="UP001159641"/>
    </source>
</evidence>
<evidence type="ECO:0000256" key="1">
    <source>
        <dbReference type="SAM" id="MobiDB-lite"/>
    </source>
</evidence>
<dbReference type="EMBL" id="JAIQCJ010002324">
    <property type="protein sequence ID" value="KAJ8776877.1"/>
    <property type="molecule type" value="Genomic_DNA"/>
</dbReference>
<organism evidence="2 3">
    <name type="scientific">Eschrichtius robustus</name>
    <name type="common">California gray whale</name>
    <name type="synonym">Eschrichtius gibbosus</name>
    <dbReference type="NCBI Taxonomy" id="9764"/>
    <lineage>
        <taxon>Eukaryota</taxon>
        <taxon>Metazoa</taxon>
        <taxon>Chordata</taxon>
        <taxon>Craniata</taxon>
        <taxon>Vertebrata</taxon>
        <taxon>Euteleostomi</taxon>
        <taxon>Mammalia</taxon>
        <taxon>Eutheria</taxon>
        <taxon>Laurasiatheria</taxon>
        <taxon>Artiodactyla</taxon>
        <taxon>Whippomorpha</taxon>
        <taxon>Cetacea</taxon>
        <taxon>Mysticeti</taxon>
        <taxon>Eschrichtiidae</taxon>
        <taxon>Eschrichtius</taxon>
    </lineage>
</organism>
<comment type="caution">
    <text evidence="2">The sequence shown here is derived from an EMBL/GenBank/DDBJ whole genome shotgun (WGS) entry which is preliminary data.</text>
</comment>
<gene>
    <name evidence="2" type="ORF">J1605_015054</name>
</gene>
<feature type="region of interest" description="Disordered" evidence="1">
    <location>
        <begin position="173"/>
        <end position="201"/>
    </location>
</feature>
<feature type="compositionally biased region" description="Low complexity" evidence="1">
    <location>
        <begin position="95"/>
        <end position="111"/>
    </location>
</feature>
<feature type="region of interest" description="Disordered" evidence="1">
    <location>
        <begin position="95"/>
        <end position="120"/>
    </location>
</feature>
<protein>
    <submittedName>
        <fullName evidence="2">Uncharacterized protein</fullName>
    </submittedName>
</protein>
<accession>A0AB34GC24</accession>
<dbReference type="AlphaFoldDB" id="A0AB34GC24"/>
<sequence length="201" mass="22392">MTFGVSLRQSGASPYPPPLCLPSRVREHLPRVQAQWTRLQESAAWVQQLLASLQLQGRGRPRRQRKALPPLPTDLGLRRQLEPLWHVACSSQPTTATAAPWAQPATAPPGTSSSTRRPLQVKRELLSSRPRAQEDTQAGLQGLSSKWEELNRARQQDQLLGLLQEAKEKMEQLEGALQSAEMGQDLGSSRGLQKRHHQLEA</sequence>
<feature type="compositionally biased region" description="Basic residues" evidence="1">
    <location>
        <begin position="192"/>
        <end position="201"/>
    </location>
</feature>
<name>A0AB34GC24_ESCRO</name>